<feature type="compositionally biased region" description="Basic and acidic residues" evidence="21">
    <location>
        <begin position="168"/>
        <end position="184"/>
    </location>
</feature>
<dbReference type="GO" id="GO:0030154">
    <property type="term" value="P:cell differentiation"/>
    <property type="evidence" value="ECO:0007669"/>
    <property type="project" value="UniProtKB-KW"/>
</dbReference>
<evidence type="ECO:0000256" key="19">
    <source>
        <dbReference type="ARBA" id="ARBA00081559"/>
    </source>
</evidence>
<dbReference type="PANTHER" id="PTHR22922:SF5">
    <property type="entry name" value="CAPRIN-2"/>
    <property type="match status" value="1"/>
</dbReference>
<evidence type="ECO:0000256" key="5">
    <source>
        <dbReference type="ARBA" id="ARBA00022490"/>
    </source>
</evidence>
<evidence type="ECO:0000256" key="3">
    <source>
        <dbReference type="ARBA" id="ARBA00007950"/>
    </source>
</evidence>
<keyword evidence="4" id="KW-1003">Cell membrane</keyword>
<sequence length="1255" mass="139048">MLSERQRCLCISRLPTGLGQPQARLIWQFRQGRAALLELLESPVQGREPTGAAGNQRGPAGLRGFRSARVRRRLGPHLVPRNLRKGYETAPSPDLPHQPKLGPELTPHRRRRPAAAGKGHRKEAVAGRPGEERAGAGRGLQKPRAARRAGLGASGGVGGVPGAAEAAGEDREGRGRRQEEETRVRGGAGPPPQRSCLPPALEGGPGLRQRRPRLPGESPSGHSEEEREGNMKSAKPQVNHSQHGESQRALSPLQSTLSSAASPSQAYETYIENGLICLKHKIRNIEKKKEAVEKYEEVLHNLEFAKELQKTFSGLSLDLLKAQKKAQRREHMLKLEAEKKKLRTILQVQYVLQNLTQEHVQKDFKGGLNGAVYLPSKELDYLIKFSKLTCPERNESLSVEDQMEQSSLYFWDLLEGSEKAVVGTTYKHLKDLLSKLLNSGYFESIPVPKNAKEKEVPLEDEMLIQSEKKTQLSKTESVKESESLMEFAQPEIQPQEFLNRRYMTEVDYSNKQGEEQPWEADYARKPNLPKRWDMLTEPDGQEKKQESFKSWESPGKHQEVSKPAVSLEQRKQDTSKLRSTLPEEQKKQEISKSKPSPSQWKQETPKSKAGYVQEEQKKQETPKLWPAQLQKEQDPKKQTPKSWTPSVQSEQNTTKSWTTPMCEEQDSKQPETPKSWENNVESQKHSLTSQSQISPKSWGVATASLIPNDQLLPRKFNTEPKDVPKPMHQPVGSSSTLPKDPVLRKEKLQDLMTQIQGTCNFMQESVLDFDKPSSAIPSSQPPSATPGSPVASKEQNLSSQSDFLQEPLQATSTPVTCSSNACLVTTDQASSGSETEFMTSETPEAAIPPGKQPSSLASPNPPMAKGSEQGLQSPPASSSSVTINTAPFQAMQTVFNVNAPLPPRKEQEIKESSYSSGYNQSFTTASTQTPPQCQLPSIHVEQTVHSQETAANYHPDGTIQVSNGSLAFYPAQTNVFPRPTQPFVNSRGSVRGCTRGGRLITNSYRSPGGYKGFDTYRGLPSISNGNYSQLQFQAREYSGSPYSQRDNFQQCYKRGGTSGGPRANSRAGWSDSSQVSSPERDNETFNSGDSGQGDSRSMTPVDVPVTNPAATILPVHVYPLPQQMRVAFSAARTSNLAPGTLDQPIVFDLLLNNLGETFDLQLGRFNCPVNGTYVFIFHMLKLAVNVPLYVNLMKNEEVLVSAYANDGAPDHETASNHAILQLFQGDQIWLRLHRGAIYGSSWKYSTFSGYLLYQD</sequence>
<feature type="compositionally biased region" description="Basic and acidic residues" evidence="21">
    <location>
        <begin position="716"/>
        <end position="725"/>
    </location>
</feature>
<dbReference type="Proteomes" id="UP000006718">
    <property type="component" value="Chromosome 11"/>
</dbReference>
<feature type="compositionally biased region" description="Polar residues" evidence="21">
    <location>
        <begin position="640"/>
        <end position="659"/>
    </location>
</feature>
<feature type="region of interest" description="Disordered" evidence="21">
    <location>
        <begin position="510"/>
        <end position="741"/>
    </location>
</feature>
<evidence type="ECO:0000256" key="9">
    <source>
        <dbReference type="ARBA" id="ARBA00022782"/>
    </source>
</evidence>
<evidence type="ECO:0000256" key="13">
    <source>
        <dbReference type="ARBA" id="ARBA00023193"/>
    </source>
</evidence>
<feature type="compositionally biased region" description="Polar residues" evidence="21">
    <location>
        <begin position="1040"/>
        <end position="1050"/>
    </location>
</feature>
<feature type="compositionally biased region" description="Basic and acidic residues" evidence="21">
    <location>
        <begin position="568"/>
        <end position="592"/>
    </location>
</feature>
<comment type="similarity">
    <text evidence="3">Belongs to the caprin family.</text>
</comment>
<feature type="compositionally biased region" description="Basic and acidic residues" evidence="21">
    <location>
        <begin position="530"/>
        <end position="560"/>
    </location>
</feature>
<keyword evidence="5" id="KW-0963">Cytoplasm</keyword>
<feature type="compositionally biased region" description="Basic and acidic residues" evidence="21">
    <location>
        <begin position="122"/>
        <end position="135"/>
    </location>
</feature>
<dbReference type="SMR" id="F7D6N7"/>
<dbReference type="ExpressionAtlas" id="F7D6N7">
    <property type="expression patterns" value="baseline"/>
</dbReference>
<dbReference type="FunFam" id="2.60.120.40:FF:000003">
    <property type="entry name" value="caprin-2 isoform X1"/>
    <property type="match status" value="1"/>
</dbReference>
<dbReference type="Ensembl" id="ENSMMUT00000001924.4">
    <property type="protein sequence ID" value="ENSMMUP00000001815.4"/>
    <property type="gene ID" value="ENSMMUG00000001359.4"/>
</dbReference>
<evidence type="ECO:0000256" key="21">
    <source>
        <dbReference type="SAM" id="MobiDB-lite"/>
    </source>
</evidence>
<dbReference type="VEuPathDB" id="HostDB:ENSMMUG00000001359"/>
<feature type="region of interest" description="Disordered" evidence="21">
    <location>
        <begin position="46"/>
        <end position="257"/>
    </location>
</feature>
<dbReference type="PRINTS" id="PR00007">
    <property type="entry name" value="COMPLEMNTC1Q"/>
</dbReference>
<dbReference type="Bgee" id="ENSMMUG00000001359">
    <property type="expression patterns" value="Expressed in Ammon's horn and 21 other cell types or tissues"/>
</dbReference>
<dbReference type="InterPro" id="IPR041637">
    <property type="entry name" value="Caprin-1_dimer"/>
</dbReference>
<feature type="region of interest" description="Disordered" evidence="21">
    <location>
        <begin position="906"/>
        <end position="931"/>
    </location>
</feature>
<reference evidence="23" key="2">
    <citation type="submission" date="2019-01" db="EMBL/GenBank/DDBJ databases">
        <authorList>
            <person name="Graves T."/>
            <person name="Eichler E.E."/>
            <person name="Wilson R.K."/>
        </authorList>
    </citation>
    <scope>NUCLEOTIDE SEQUENCE [LARGE SCALE GENOMIC DNA]</scope>
    <source>
        <strain evidence="23">17573</strain>
    </source>
</reference>
<dbReference type="Pfam" id="PF12287">
    <property type="entry name" value="Caprin-1_C"/>
    <property type="match status" value="1"/>
</dbReference>
<dbReference type="GeneTree" id="ENSGT00940000153438"/>
<dbReference type="GO" id="GO:0005737">
    <property type="term" value="C:cytoplasm"/>
    <property type="evidence" value="ECO:0007669"/>
    <property type="project" value="UniProtKB-SubCell"/>
</dbReference>
<dbReference type="GO" id="GO:0017148">
    <property type="term" value="P:negative regulation of translation"/>
    <property type="evidence" value="ECO:0007669"/>
    <property type="project" value="UniProtKB-KW"/>
</dbReference>
<evidence type="ECO:0000256" key="6">
    <source>
        <dbReference type="ARBA" id="ARBA00022553"/>
    </source>
</evidence>
<feature type="compositionally biased region" description="Polar residues" evidence="21">
    <location>
        <begin position="912"/>
        <end position="931"/>
    </location>
</feature>
<proteinExistence type="inferred from homology"/>
<feature type="compositionally biased region" description="Basic residues" evidence="21">
    <location>
        <begin position="66"/>
        <end position="75"/>
    </location>
</feature>
<evidence type="ECO:0000256" key="17">
    <source>
        <dbReference type="ARBA" id="ARBA00078232"/>
    </source>
</evidence>
<dbReference type="InterPro" id="IPR008983">
    <property type="entry name" value="Tumour_necrosis_fac-like_dom"/>
</dbReference>
<dbReference type="PANTHER" id="PTHR22922">
    <property type="entry name" value="GPI-ANCHORED PROTEIN P137"/>
    <property type="match status" value="1"/>
</dbReference>
<comment type="subunit">
    <text evidence="15">Homotrimer; via C1q domain. Found in a complex with LRP6, CCNY and CDK14 during G2/M stage; CAPRIN2 functions as a scaffold for the complex by binding to CCNY via its N terminus and to CDK14 via its C terminus. Interacts with LRP5. Interacts with LRP6.</text>
</comment>
<evidence type="ECO:0000256" key="16">
    <source>
        <dbReference type="ARBA" id="ARBA00067331"/>
    </source>
</evidence>
<keyword evidence="12" id="KW-0472">Membrane</keyword>
<feature type="compositionally biased region" description="Polar residues" evidence="21">
    <location>
        <begin position="1084"/>
        <end position="1098"/>
    </location>
</feature>
<feature type="compositionally biased region" description="Polar residues" evidence="21">
    <location>
        <begin position="672"/>
        <end position="695"/>
    </location>
</feature>
<dbReference type="Gene3D" id="2.60.120.40">
    <property type="match status" value="1"/>
</dbReference>
<dbReference type="GO" id="GO:0005886">
    <property type="term" value="C:plasma membrane"/>
    <property type="evidence" value="ECO:0007669"/>
    <property type="project" value="UniProtKB-SubCell"/>
</dbReference>
<dbReference type="InterPro" id="IPR028816">
    <property type="entry name" value="Caprin"/>
</dbReference>
<name>F7D6N7_MACMU</name>
<feature type="coiled-coil region" evidence="20">
    <location>
        <begin position="278"/>
        <end position="308"/>
    </location>
</feature>
<keyword evidence="11" id="KW-0694">RNA-binding</keyword>
<feature type="region of interest" description="Disordered" evidence="21">
    <location>
        <begin position="1038"/>
        <end position="1103"/>
    </location>
</feature>
<reference evidence="23" key="4">
    <citation type="submission" date="2025-09" db="UniProtKB">
        <authorList>
            <consortium name="Ensembl"/>
        </authorList>
    </citation>
    <scope>IDENTIFICATION</scope>
    <source>
        <strain evidence="23">17573</strain>
    </source>
</reference>
<feature type="compositionally biased region" description="Polar residues" evidence="21">
    <location>
        <begin position="793"/>
        <end position="842"/>
    </location>
</feature>
<keyword evidence="10" id="KW-0106">Calcium</keyword>
<comment type="subcellular location">
    <subcellularLocation>
        <location evidence="1">Cell membrane</location>
        <topology evidence="1">Peripheral membrane protein</topology>
    </subcellularLocation>
    <subcellularLocation>
        <location evidence="2">Cytoplasm</location>
    </subcellularLocation>
</comment>
<comment type="function">
    <text evidence="14">Promotes phosphorylation of the Wnt coreceptor LRP6, leading to increased activity of the canonical Wnt signaling pathway. Facilitates constitutive LRP6 phosphorylation by CDK14/CCNY during G2/M stage of the cell cycle, which may potentiate cells for Wnt signaling. May regulate the transport and translation of mRNAs, modulating for instance the expression of proteins involved in synaptic plasticity in neurons. Involved in regulation of growth as erythroblasts shift from a highly proliferative state towards their terminal phase of differentiation. May be involved in apoptosis.</text>
</comment>
<dbReference type="SMART" id="SM00110">
    <property type="entry name" value="C1Q"/>
    <property type="match status" value="1"/>
</dbReference>
<protein>
    <recommendedName>
        <fullName evidence="16">Caprin-2</fullName>
    </recommendedName>
    <alternativeName>
        <fullName evidence="18">C1q domain-containing protein 1</fullName>
    </alternativeName>
    <alternativeName>
        <fullName evidence="17">Cytoplasmic activation/proliferation-associated protein 2</fullName>
    </alternativeName>
    <alternativeName>
        <fullName evidence="19">RNA granule protein 140</fullName>
    </alternativeName>
</protein>
<evidence type="ECO:0000256" key="4">
    <source>
        <dbReference type="ARBA" id="ARBA00022475"/>
    </source>
</evidence>
<evidence type="ECO:0000256" key="12">
    <source>
        <dbReference type="ARBA" id="ARBA00023136"/>
    </source>
</evidence>
<dbReference type="GO" id="GO:0046872">
    <property type="term" value="F:metal ion binding"/>
    <property type="evidence" value="ECO:0007669"/>
    <property type="project" value="UniProtKB-KW"/>
</dbReference>
<dbReference type="AlphaFoldDB" id="F7D6N7"/>
<keyword evidence="8" id="KW-0479">Metal-binding</keyword>
<keyword evidence="13" id="KW-0652">Protein synthesis inhibitor</keyword>
<evidence type="ECO:0000313" key="25">
    <source>
        <dbReference type="VGNC" id="VGNC:70599"/>
    </source>
</evidence>
<keyword evidence="6" id="KW-0597">Phosphoprotein</keyword>
<evidence type="ECO:0000256" key="2">
    <source>
        <dbReference type="ARBA" id="ARBA00004496"/>
    </source>
</evidence>
<dbReference type="InterPro" id="IPR001073">
    <property type="entry name" value="C1q_dom"/>
</dbReference>
<evidence type="ECO:0000256" key="7">
    <source>
        <dbReference type="ARBA" id="ARBA00022604"/>
    </source>
</evidence>
<keyword evidence="7" id="KW-0341">Growth regulation</keyword>
<evidence type="ECO:0000256" key="14">
    <source>
        <dbReference type="ARBA" id="ARBA00059021"/>
    </source>
</evidence>
<evidence type="ECO:0000256" key="15">
    <source>
        <dbReference type="ARBA" id="ARBA00064065"/>
    </source>
</evidence>
<evidence type="ECO:0000256" key="18">
    <source>
        <dbReference type="ARBA" id="ARBA00080108"/>
    </source>
</evidence>
<evidence type="ECO:0000313" key="24">
    <source>
        <dbReference type="Proteomes" id="UP000006718"/>
    </source>
</evidence>
<dbReference type="VGNC" id="VGNC:70599">
    <property type="gene designation" value="CAPRIN2"/>
</dbReference>
<keyword evidence="9" id="KW-0221">Differentiation</keyword>
<evidence type="ECO:0000256" key="1">
    <source>
        <dbReference type="ARBA" id="ARBA00004202"/>
    </source>
</evidence>
<feature type="region of interest" description="Disordered" evidence="21">
    <location>
        <begin position="770"/>
        <end position="881"/>
    </location>
</feature>
<evidence type="ECO:0000259" key="22">
    <source>
        <dbReference type="PROSITE" id="PS50871"/>
    </source>
</evidence>
<feature type="compositionally biased region" description="Polar residues" evidence="21">
    <location>
        <begin position="248"/>
        <end position="257"/>
    </location>
</feature>
<gene>
    <name evidence="23 25" type="primary">CAPRIN2</name>
</gene>
<dbReference type="Pfam" id="PF18293">
    <property type="entry name" value="Caprin-1_dimer"/>
    <property type="match status" value="1"/>
</dbReference>
<evidence type="ECO:0000256" key="8">
    <source>
        <dbReference type="ARBA" id="ARBA00022723"/>
    </source>
</evidence>
<dbReference type="SUPFAM" id="SSF49842">
    <property type="entry name" value="TNF-like"/>
    <property type="match status" value="1"/>
</dbReference>
<dbReference type="Pfam" id="PF00386">
    <property type="entry name" value="C1q"/>
    <property type="match status" value="1"/>
</dbReference>
<reference evidence="24" key="1">
    <citation type="journal article" date="2007" name="Science">
        <title>Evolutionary and biomedical insights from the rhesus macaque genome.</title>
        <authorList>
            <person name="Gibbs R.A."/>
            <person name="Rogers J."/>
            <person name="Katze M.G."/>
            <person name="Bumgarner R."/>
            <person name="Weinstock G.M."/>
            <person name="Mardis E.R."/>
            <person name="Remington K.A."/>
            <person name="Strausberg R.L."/>
            <person name="Venter J.C."/>
            <person name="Wilson R.K."/>
            <person name="Batzer M.A."/>
            <person name="Bustamante C.D."/>
            <person name="Eichler E.E."/>
            <person name="Hahn M.W."/>
            <person name="Hardison R.C."/>
            <person name="Makova K.D."/>
            <person name="Miller W."/>
            <person name="Milosavljevic A."/>
            <person name="Palermo R.E."/>
            <person name="Siepel A."/>
            <person name="Sikela J.M."/>
            <person name="Attaway T."/>
            <person name="Bell S."/>
            <person name="Bernard K.E."/>
            <person name="Buhay C.J."/>
            <person name="Chandrabose M.N."/>
            <person name="Dao M."/>
            <person name="Davis C."/>
            <person name="Delehaunty K.D."/>
            <person name="Ding Y."/>
            <person name="Dinh H.H."/>
            <person name="Dugan-Rocha S."/>
            <person name="Fulton L.A."/>
            <person name="Gabisi R.A."/>
            <person name="Garner T.T."/>
            <person name="Godfrey J."/>
            <person name="Hawes A.C."/>
            <person name="Hernandez J."/>
            <person name="Hines S."/>
            <person name="Holder M."/>
            <person name="Hume J."/>
            <person name="Jhangiani S.N."/>
            <person name="Joshi V."/>
            <person name="Khan Z.M."/>
            <person name="Kirkness E.F."/>
            <person name="Cree A."/>
            <person name="Fowler R.G."/>
            <person name="Lee S."/>
            <person name="Lewis L.R."/>
            <person name="Li Z."/>
            <person name="Liu Y.-S."/>
            <person name="Moore S.M."/>
            <person name="Muzny D."/>
            <person name="Nazareth L.V."/>
            <person name="Ngo D.N."/>
            <person name="Okwuonu G.O."/>
            <person name="Pai G."/>
            <person name="Parker D."/>
            <person name="Paul H.A."/>
            <person name="Pfannkoch C."/>
            <person name="Pohl C.S."/>
            <person name="Rogers Y.-H.C."/>
            <person name="Ruiz S.J."/>
            <person name="Sabo A."/>
            <person name="Santibanez J."/>
            <person name="Schneider B.W."/>
            <person name="Smith S.M."/>
            <person name="Sodergren E."/>
            <person name="Svatek A.F."/>
            <person name="Utterback T.R."/>
            <person name="Vattathil S."/>
            <person name="Warren W."/>
            <person name="White C.S."/>
            <person name="Chinwalla A.T."/>
            <person name="Feng Y."/>
            <person name="Halpern A.L."/>
            <person name="Hillier L.W."/>
            <person name="Huang X."/>
            <person name="Minx P."/>
            <person name="Nelson J.O."/>
            <person name="Pepin K.H."/>
            <person name="Qin X."/>
            <person name="Sutton G.G."/>
            <person name="Venter E."/>
            <person name="Walenz B.P."/>
            <person name="Wallis J.W."/>
            <person name="Worley K.C."/>
            <person name="Yang S.-P."/>
            <person name="Jones S.M."/>
            <person name="Marra M.A."/>
            <person name="Rocchi M."/>
            <person name="Schein J.E."/>
            <person name="Baertsch R."/>
            <person name="Clarke L."/>
            <person name="Csuros M."/>
            <person name="Glasscock J."/>
            <person name="Harris R.A."/>
            <person name="Havlak P."/>
            <person name="Jackson A.R."/>
            <person name="Jiang H."/>
            <person name="Liu Y."/>
            <person name="Messina D.N."/>
            <person name="Shen Y."/>
            <person name="Song H.X.-Z."/>
            <person name="Wylie T."/>
            <person name="Zhang L."/>
            <person name="Birney E."/>
            <person name="Han K."/>
            <person name="Konkel M.K."/>
            <person name="Lee J."/>
            <person name="Smit A.F.A."/>
            <person name="Ullmer B."/>
            <person name="Wang H."/>
            <person name="Xing J."/>
            <person name="Burhans R."/>
            <person name="Cheng Z."/>
            <person name="Karro J.E."/>
            <person name="Ma J."/>
            <person name="Raney B."/>
            <person name="She X."/>
            <person name="Cox M.J."/>
            <person name="Demuth J.P."/>
            <person name="Dumas L.J."/>
            <person name="Han S.-G."/>
            <person name="Hopkins J."/>
            <person name="Karimpour-Fard A."/>
            <person name="Kim Y.H."/>
            <person name="Pollack J.R."/>
            <person name="Vinar T."/>
            <person name="Addo-Quaye C."/>
            <person name="Degenhardt J."/>
            <person name="Denby A."/>
            <person name="Hubisz M.J."/>
            <person name="Indap A."/>
            <person name="Kosiol C."/>
            <person name="Lahn B.T."/>
            <person name="Lawson H.A."/>
            <person name="Marklein A."/>
            <person name="Nielsen R."/>
            <person name="Vallender E.J."/>
            <person name="Clark A.G."/>
            <person name="Ferguson B."/>
            <person name="Hernandez R.D."/>
            <person name="Hirani K."/>
            <person name="Kehrer-Sawatzki H."/>
            <person name="Kolb J."/>
            <person name="Patil S."/>
            <person name="Pu L.-L."/>
            <person name="Ren Y."/>
            <person name="Smith D.G."/>
            <person name="Wheeler D.A."/>
            <person name="Schenck I."/>
            <person name="Ball E.V."/>
            <person name="Chen R."/>
            <person name="Cooper D.N."/>
            <person name="Giardine B."/>
            <person name="Hsu F."/>
            <person name="Kent W.J."/>
            <person name="Lesk A."/>
            <person name="Nelson D.L."/>
            <person name="O'brien W.E."/>
            <person name="Pruefer K."/>
            <person name="Stenson P.D."/>
            <person name="Wallace J.C."/>
            <person name="Ke H."/>
            <person name="Liu X.-M."/>
            <person name="Wang P."/>
            <person name="Xiang A.P."/>
            <person name="Yang F."/>
            <person name="Barber G.P."/>
            <person name="Haussler D."/>
            <person name="Karolchik D."/>
            <person name="Kern A.D."/>
            <person name="Kuhn R.M."/>
            <person name="Smith K.E."/>
            <person name="Zwieg A.S."/>
        </authorList>
    </citation>
    <scope>NUCLEOTIDE SEQUENCE [LARGE SCALE GENOMIC DNA]</scope>
    <source>
        <strain evidence="24">17573</strain>
    </source>
</reference>
<dbReference type="PROSITE" id="PS50871">
    <property type="entry name" value="C1Q"/>
    <property type="match status" value="1"/>
</dbReference>
<feature type="compositionally biased region" description="Polar residues" evidence="21">
    <location>
        <begin position="869"/>
        <end position="881"/>
    </location>
</feature>
<evidence type="ECO:0000256" key="11">
    <source>
        <dbReference type="ARBA" id="ARBA00022884"/>
    </source>
</evidence>
<keyword evidence="24" id="KW-1185">Reference proteome</keyword>
<dbReference type="InterPro" id="IPR022070">
    <property type="entry name" value="Caprin-1_C"/>
</dbReference>
<accession>F7D6N7</accession>
<organism evidence="23 24">
    <name type="scientific">Macaca mulatta</name>
    <name type="common">Rhesus macaque</name>
    <dbReference type="NCBI Taxonomy" id="9544"/>
    <lineage>
        <taxon>Eukaryota</taxon>
        <taxon>Metazoa</taxon>
        <taxon>Chordata</taxon>
        <taxon>Craniata</taxon>
        <taxon>Vertebrata</taxon>
        <taxon>Euteleostomi</taxon>
        <taxon>Mammalia</taxon>
        <taxon>Eutheria</taxon>
        <taxon>Euarchontoglires</taxon>
        <taxon>Primates</taxon>
        <taxon>Haplorrhini</taxon>
        <taxon>Catarrhini</taxon>
        <taxon>Cercopithecidae</taxon>
        <taxon>Cercopithecinae</taxon>
        <taxon>Macaca</taxon>
    </lineage>
</organism>
<evidence type="ECO:0000313" key="23">
    <source>
        <dbReference type="Ensembl" id="ENSMMUP00000001815.4"/>
    </source>
</evidence>
<reference evidence="23" key="3">
    <citation type="submission" date="2025-08" db="UniProtKB">
        <authorList>
            <consortium name="Ensembl"/>
        </authorList>
    </citation>
    <scope>IDENTIFICATION</scope>
    <source>
        <strain evidence="23">17573</strain>
    </source>
</reference>
<dbReference type="GO" id="GO:0003723">
    <property type="term" value="F:RNA binding"/>
    <property type="evidence" value="ECO:0007669"/>
    <property type="project" value="UniProtKB-KW"/>
</dbReference>
<feature type="domain" description="C1q" evidence="22">
    <location>
        <begin position="1121"/>
        <end position="1255"/>
    </location>
</feature>
<feature type="compositionally biased region" description="Basic residues" evidence="21">
    <location>
        <begin position="108"/>
        <end position="121"/>
    </location>
</feature>
<keyword evidence="20" id="KW-0175">Coiled coil</keyword>
<evidence type="ECO:0000256" key="10">
    <source>
        <dbReference type="ARBA" id="ARBA00022837"/>
    </source>
</evidence>
<feature type="compositionally biased region" description="Gly residues" evidence="21">
    <location>
        <begin position="152"/>
        <end position="161"/>
    </location>
</feature>
<evidence type="ECO:0000256" key="20">
    <source>
        <dbReference type="SAM" id="Coils"/>
    </source>
</evidence>